<name>A0AAJ0HJB8_9PEZI</name>
<dbReference type="PANTHER" id="PTHR38790">
    <property type="entry name" value="2EXR DOMAIN-CONTAINING PROTEIN-RELATED"/>
    <property type="match status" value="1"/>
</dbReference>
<dbReference type="Proteomes" id="UP001275084">
    <property type="component" value="Unassembled WGS sequence"/>
</dbReference>
<gene>
    <name evidence="2" type="ORF">B0T25DRAFT_454698</name>
</gene>
<reference evidence="2" key="1">
    <citation type="journal article" date="2023" name="Mol. Phylogenet. Evol.">
        <title>Genome-scale phylogeny and comparative genomics of the fungal order Sordariales.</title>
        <authorList>
            <person name="Hensen N."/>
            <person name="Bonometti L."/>
            <person name="Westerberg I."/>
            <person name="Brannstrom I.O."/>
            <person name="Guillou S."/>
            <person name="Cros-Aarteil S."/>
            <person name="Calhoun S."/>
            <person name="Haridas S."/>
            <person name="Kuo A."/>
            <person name="Mondo S."/>
            <person name="Pangilinan J."/>
            <person name="Riley R."/>
            <person name="LaButti K."/>
            <person name="Andreopoulos B."/>
            <person name="Lipzen A."/>
            <person name="Chen C."/>
            <person name="Yan M."/>
            <person name="Daum C."/>
            <person name="Ng V."/>
            <person name="Clum A."/>
            <person name="Steindorff A."/>
            <person name="Ohm R.A."/>
            <person name="Martin F."/>
            <person name="Silar P."/>
            <person name="Natvig D.O."/>
            <person name="Lalanne C."/>
            <person name="Gautier V."/>
            <person name="Ament-Velasquez S.L."/>
            <person name="Kruys A."/>
            <person name="Hutchinson M.I."/>
            <person name="Powell A.J."/>
            <person name="Barry K."/>
            <person name="Miller A.N."/>
            <person name="Grigoriev I.V."/>
            <person name="Debuchy R."/>
            <person name="Gladieux P."/>
            <person name="Hiltunen Thoren M."/>
            <person name="Johannesson H."/>
        </authorList>
    </citation>
    <scope>NUCLEOTIDE SEQUENCE</scope>
    <source>
        <strain evidence="2">CBS 955.72</strain>
    </source>
</reference>
<proteinExistence type="predicted"/>
<dbReference type="Pfam" id="PF24864">
    <property type="entry name" value="DUF7730"/>
    <property type="match status" value="1"/>
</dbReference>
<dbReference type="AlphaFoldDB" id="A0AAJ0HJB8"/>
<dbReference type="InterPro" id="IPR056632">
    <property type="entry name" value="DUF7730"/>
</dbReference>
<evidence type="ECO:0000313" key="2">
    <source>
        <dbReference type="EMBL" id="KAK3353777.1"/>
    </source>
</evidence>
<feature type="domain" description="DUF7730" evidence="1">
    <location>
        <begin position="34"/>
        <end position="169"/>
    </location>
</feature>
<comment type="caution">
    <text evidence="2">The sequence shown here is derived from an EMBL/GenBank/DDBJ whole genome shotgun (WGS) entry which is preliminary data.</text>
</comment>
<dbReference type="PANTHER" id="PTHR38790:SF4">
    <property type="entry name" value="2EXR DOMAIN-CONTAINING PROTEIN"/>
    <property type="match status" value="1"/>
</dbReference>
<sequence>MQLINKERQRKIRHELHTSLPKEGSAEYELWERNQQLSPFLRLPAELRNRIYGLLLNVGQINVCFKKWEHKQRTRNGQRYFETVEGGFWCRVLDKKQDPWKVSARQPDAASPHGMTLLSPVCRQLYHETALLPYTLNAWSFESAHVMERYIMKEKRIPLPQRRAIRVLYSQQVLTAAAEKSFGGLEVILLQGGVRMTKRVIEADPENAGRRTILWEVAHRWWK</sequence>
<dbReference type="EMBL" id="JAUIQD010000004">
    <property type="protein sequence ID" value="KAK3353777.1"/>
    <property type="molecule type" value="Genomic_DNA"/>
</dbReference>
<accession>A0AAJ0HJB8</accession>
<keyword evidence="3" id="KW-1185">Reference proteome</keyword>
<protein>
    <recommendedName>
        <fullName evidence="1">DUF7730 domain-containing protein</fullName>
    </recommendedName>
</protein>
<evidence type="ECO:0000313" key="3">
    <source>
        <dbReference type="Proteomes" id="UP001275084"/>
    </source>
</evidence>
<reference evidence="2" key="2">
    <citation type="submission" date="2023-06" db="EMBL/GenBank/DDBJ databases">
        <authorList>
            <consortium name="Lawrence Berkeley National Laboratory"/>
            <person name="Haridas S."/>
            <person name="Hensen N."/>
            <person name="Bonometti L."/>
            <person name="Westerberg I."/>
            <person name="Brannstrom I.O."/>
            <person name="Guillou S."/>
            <person name="Cros-Aarteil S."/>
            <person name="Calhoun S."/>
            <person name="Kuo A."/>
            <person name="Mondo S."/>
            <person name="Pangilinan J."/>
            <person name="Riley R."/>
            <person name="Labutti K."/>
            <person name="Andreopoulos B."/>
            <person name="Lipzen A."/>
            <person name="Chen C."/>
            <person name="Yanf M."/>
            <person name="Daum C."/>
            <person name="Ng V."/>
            <person name="Clum A."/>
            <person name="Steindorff A."/>
            <person name="Ohm R."/>
            <person name="Martin F."/>
            <person name="Silar P."/>
            <person name="Natvig D."/>
            <person name="Lalanne C."/>
            <person name="Gautier V."/>
            <person name="Ament-Velasquez S.L."/>
            <person name="Kruys A."/>
            <person name="Hutchinson M.I."/>
            <person name="Powell A.J."/>
            <person name="Barry K."/>
            <person name="Miller A.N."/>
            <person name="Grigoriev I.V."/>
            <person name="Debuchy R."/>
            <person name="Gladieux P."/>
            <person name="Thoren M.H."/>
            <person name="Johannesson H."/>
        </authorList>
    </citation>
    <scope>NUCLEOTIDE SEQUENCE</scope>
    <source>
        <strain evidence="2">CBS 955.72</strain>
    </source>
</reference>
<organism evidence="2 3">
    <name type="scientific">Lasiosphaeria hispida</name>
    <dbReference type="NCBI Taxonomy" id="260671"/>
    <lineage>
        <taxon>Eukaryota</taxon>
        <taxon>Fungi</taxon>
        <taxon>Dikarya</taxon>
        <taxon>Ascomycota</taxon>
        <taxon>Pezizomycotina</taxon>
        <taxon>Sordariomycetes</taxon>
        <taxon>Sordariomycetidae</taxon>
        <taxon>Sordariales</taxon>
        <taxon>Lasiosphaeriaceae</taxon>
        <taxon>Lasiosphaeria</taxon>
    </lineage>
</organism>
<evidence type="ECO:0000259" key="1">
    <source>
        <dbReference type="Pfam" id="PF24864"/>
    </source>
</evidence>